<dbReference type="AlphaFoldDB" id="A0AAV4UJH5"/>
<gene>
    <name evidence="1" type="ORF">CEXT_500551</name>
</gene>
<dbReference type="Proteomes" id="UP001054945">
    <property type="component" value="Unassembled WGS sequence"/>
</dbReference>
<dbReference type="EMBL" id="BPLR01012992">
    <property type="protein sequence ID" value="GIY57924.1"/>
    <property type="molecule type" value="Genomic_DNA"/>
</dbReference>
<proteinExistence type="predicted"/>
<keyword evidence="2" id="KW-1185">Reference proteome</keyword>
<organism evidence="1 2">
    <name type="scientific">Caerostris extrusa</name>
    <name type="common">Bark spider</name>
    <name type="synonym">Caerostris bankana</name>
    <dbReference type="NCBI Taxonomy" id="172846"/>
    <lineage>
        <taxon>Eukaryota</taxon>
        <taxon>Metazoa</taxon>
        <taxon>Ecdysozoa</taxon>
        <taxon>Arthropoda</taxon>
        <taxon>Chelicerata</taxon>
        <taxon>Arachnida</taxon>
        <taxon>Araneae</taxon>
        <taxon>Araneomorphae</taxon>
        <taxon>Entelegynae</taxon>
        <taxon>Araneoidea</taxon>
        <taxon>Araneidae</taxon>
        <taxon>Caerostris</taxon>
    </lineage>
</organism>
<evidence type="ECO:0000313" key="1">
    <source>
        <dbReference type="EMBL" id="GIY57924.1"/>
    </source>
</evidence>
<evidence type="ECO:0000313" key="2">
    <source>
        <dbReference type="Proteomes" id="UP001054945"/>
    </source>
</evidence>
<protein>
    <submittedName>
        <fullName evidence="1">Uncharacterized protein</fullName>
    </submittedName>
</protein>
<accession>A0AAV4UJH5</accession>
<name>A0AAV4UJH5_CAEEX</name>
<sequence>MLNRSGNSSAIHNSCRTRIILVHNRGLTCCLKRKENEIGLFVLLTTAGEITVGSRSPITEFETVPRCYYIVYNQVYHFCKEKKNIFQCKLQEEDGEYTRVILNERLTHCRLPTGFLEVSLVENSLAMLFGVLAAGSVASSPALFPTDKAMIASVLPRH</sequence>
<comment type="caution">
    <text evidence="1">The sequence shown here is derived from an EMBL/GenBank/DDBJ whole genome shotgun (WGS) entry which is preliminary data.</text>
</comment>
<reference evidence="1 2" key="1">
    <citation type="submission" date="2021-06" db="EMBL/GenBank/DDBJ databases">
        <title>Caerostris extrusa draft genome.</title>
        <authorList>
            <person name="Kono N."/>
            <person name="Arakawa K."/>
        </authorList>
    </citation>
    <scope>NUCLEOTIDE SEQUENCE [LARGE SCALE GENOMIC DNA]</scope>
</reference>